<keyword evidence="5" id="KW-1185">Reference proteome</keyword>
<dbReference type="PANTHER" id="PTHR46194">
    <property type="entry name" value="PEPTIDYL-TRNA HYDROLASE PTRHD1-RELATED"/>
    <property type="match status" value="1"/>
</dbReference>
<sequence length="146" mass="15840">MTDNTALLPDASPGSAASISPATQSLIMQLVVRRDLLDAAGWGMGPLMAQTAHAATAVLHETRHAQQTIAYFEDLTQMHKVLLQTANAESLQKLSTLLDSANPPIAHYLWVEQPDNIPTCLALAPNRKEQSIKKALDKCGCRLWKG</sequence>
<name>A0A067PR61_9AGAM</name>
<evidence type="ECO:0000313" key="4">
    <source>
        <dbReference type="EMBL" id="KDQ52801.1"/>
    </source>
</evidence>
<dbReference type="InParanoid" id="A0A067PR61"/>
<dbReference type="EC" id="3.1.1.29" evidence="1"/>
<dbReference type="HOGENOM" id="CLU_119261_1_0_1"/>
<dbReference type="OrthoDB" id="201213at2759"/>
<evidence type="ECO:0000256" key="1">
    <source>
        <dbReference type="ARBA" id="ARBA00013260"/>
    </source>
</evidence>
<reference evidence="5" key="1">
    <citation type="journal article" date="2014" name="Proc. Natl. Acad. Sci. U.S.A.">
        <title>Extensive sampling of basidiomycete genomes demonstrates inadequacy of the white-rot/brown-rot paradigm for wood decay fungi.</title>
        <authorList>
            <person name="Riley R."/>
            <person name="Salamov A.A."/>
            <person name="Brown D.W."/>
            <person name="Nagy L.G."/>
            <person name="Floudas D."/>
            <person name="Held B.W."/>
            <person name="Levasseur A."/>
            <person name="Lombard V."/>
            <person name="Morin E."/>
            <person name="Otillar R."/>
            <person name="Lindquist E.A."/>
            <person name="Sun H."/>
            <person name="LaButti K.M."/>
            <person name="Schmutz J."/>
            <person name="Jabbour D."/>
            <person name="Luo H."/>
            <person name="Baker S.E."/>
            <person name="Pisabarro A.G."/>
            <person name="Walton J.D."/>
            <person name="Blanchette R.A."/>
            <person name="Henrissat B."/>
            <person name="Martin F."/>
            <person name="Cullen D."/>
            <person name="Hibbett D.S."/>
            <person name="Grigoriev I.V."/>
        </authorList>
    </citation>
    <scope>NUCLEOTIDE SEQUENCE [LARGE SCALE GENOMIC DNA]</scope>
    <source>
        <strain evidence="5">MUCL 33604</strain>
    </source>
</reference>
<comment type="catalytic activity">
    <reaction evidence="3">
        <text>an N-acyl-L-alpha-aminoacyl-tRNA + H2O = an N-acyl-L-amino acid + a tRNA + H(+)</text>
        <dbReference type="Rhea" id="RHEA:54448"/>
        <dbReference type="Rhea" id="RHEA-COMP:10123"/>
        <dbReference type="Rhea" id="RHEA-COMP:13883"/>
        <dbReference type="ChEBI" id="CHEBI:15377"/>
        <dbReference type="ChEBI" id="CHEBI:15378"/>
        <dbReference type="ChEBI" id="CHEBI:59874"/>
        <dbReference type="ChEBI" id="CHEBI:78442"/>
        <dbReference type="ChEBI" id="CHEBI:138191"/>
        <dbReference type="EC" id="3.1.1.29"/>
    </reaction>
</comment>
<dbReference type="Pfam" id="PF01981">
    <property type="entry name" value="PTH2"/>
    <property type="match status" value="1"/>
</dbReference>
<dbReference type="PANTHER" id="PTHR46194:SF1">
    <property type="entry name" value="PEPTIDYL-TRNA HYDROLASE PTRHD1-RELATED"/>
    <property type="match status" value="1"/>
</dbReference>
<dbReference type="SUPFAM" id="SSF102462">
    <property type="entry name" value="Peptidyl-tRNA hydrolase II"/>
    <property type="match status" value="1"/>
</dbReference>
<dbReference type="AlphaFoldDB" id="A0A067PR61"/>
<dbReference type="STRING" id="933084.A0A067PR61"/>
<protein>
    <recommendedName>
        <fullName evidence="1">peptidyl-tRNA hydrolase</fullName>
        <ecNumber evidence="1">3.1.1.29</ecNumber>
    </recommendedName>
</protein>
<dbReference type="EMBL" id="KL197737">
    <property type="protein sequence ID" value="KDQ52801.1"/>
    <property type="molecule type" value="Genomic_DNA"/>
</dbReference>
<evidence type="ECO:0000313" key="5">
    <source>
        <dbReference type="Proteomes" id="UP000027265"/>
    </source>
</evidence>
<dbReference type="GO" id="GO:0004045">
    <property type="term" value="F:peptidyl-tRNA hydrolase activity"/>
    <property type="evidence" value="ECO:0007669"/>
    <property type="project" value="UniProtKB-EC"/>
</dbReference>
<evidence type="ECO:0000256" key="2">
    <source>
        <dbReference type="ARBA" id="ARBA00022801"/>
    </source>
</evidence>
<gene>
    <name evidence="4" type="ORF">JAAARDRAFT_39788</name>
</gene>
<organism evidence="4 5">
    <name type="scientific">Jaapia argillacea MUCL 33604</name>
    <dbReference type="NCBI Taxonomy" id="933084"/>
    <lineage>
        <taxon>Eukaryota</taxon>
        <taxon>Fungi</taxon>
        <taxon>Dikarya</taxon>
        <taxon>Basidiomycota</taxon>
        <taxon>Agaricomycotina</taxon>
        <taxon>Agaricomycetes</taxon>
        <taxon>Agaricomycetidae</taxon>
        <taxon>Jaapiales</taxon>
        <taxon>Jaapiaceae</taxon>
        <taxon>Jaapia</taxon>
    </lineage>
</organism>
<accession>A0A067PR61</accession>
<proteinExistence type="predicted"/>
<dbReference type="Gene3D" id="3.40.1490.10">
    <property type="entry name" value="Bit1"/>
    <property type="match status" value="1"/>
</dbReference>
<dbReference type="Proteomes" id="UP000027265">
    <property type="component" value="Unassembled WGS sequence"/>
</dbReference>
<keyword evidence="2" id="KW-0378">Hydrolase</keyword>
<dbReference type="InterPro" id="IPR042237">
    <property type="entry name" value="PTRHD1"/>
</dbReference>
<dbReference type="InterPro" id="IPR002833">
    <property type="entry name" value="PTH2"/>
</dbReference>
<dbReference type="InterPro" id="IPR023476">
    <property type="entry name" value="Pep_tRNA_hydro_II_dom_sf"/>
</dbReference>
<evidence type="ECO:0000256" key="3">
    <source>
        <dbReference type="ARBA" id="ARBA00048707"/>
    </source>
</evidence>